<dbReference type="EMBL" id="MAHS01000015">
    <property type="protein sequence ID" value="OPB47273.1"/>
    <property type="molecule type" value="Genomic_DNA"/>
</dbReference>
<sequence length="70" mass="8689">MWHDIWKFIFQKLTSVTIRGYSTSKKKDINYPYKKKIIKRSKNLLQENLPLFKFYMYIVVSLQYMYNIEN</sequence>
<name>A0A494J1Z7_9FLAO</name>
<organism evidence="2">
    <name type="scientific">Elizabethkingia anophelis</name>
    <dbReference type="NCBI Taxonomy" id="1117645"/>
    <lineage>
        <taxon>Bacteria</taxon>
        <taxon>Pseudomonadati</taxon>
        <taxon>Bacteroidota</taxon>
        <taxon>Flavobacteriia</taxon>
        <taxon>Flavobacteriales</taxon>
        <taxon>Weeksellaceae</taxon>
        <taxon>Elizabethkingia</taxon>
    </lineage>
</organism>
<reference evidence="1 3" key="1">
    <citation type="submission" date="2016-02" db="EMBL/GenBank/DDBJ databases">
        <authorList>
            <person name="Nicholson A.C."/>
            <person name="Humrighouse B.W."/>
            <person name="Loparev V."/>
            <person name="Emery B."/>
            <person name="Graziano J."/>
            <person name="McQuiston J.R."/>
        </authorList>
    </citation>
    <scope>NUCLEOTIDE SEQUENCE [LARGE SCALE GENOMIC DNA]</scope>
    <source>
        <strain evidence="1 3">E6809</strain>
    </source>
</reference>
<evidence type="ECO:0000313" key="2">
    <source>
        <dbReference type="EMBL" id="OPB47273.1"/>
    </source>
</evidence>
<reference evidence="2" key="2">
    <citation type="submission" date="2016-06" db="EMBL/GenBank/DDBJ databases">
        <authorList>
            <person name="Nicholson A.C."/>
        </authorList>
    </citation>
    <scope>NUCLEOTIDE SEQUENCE [LARGE SCALE GENOMIC DNA]</scope>
    <source>
        <strain evidence="2">E6809</strain>
    </source>
</reference>
<gene>
    <name evidence="1" type="ORF">AYC66_01950</name>
    <name evidence="2" type="ORF">BAY09_07730</name>
</gene>
<evidence type="ECO:0000313" key="3">
    <source>
        <dbReference type="Proteomes" id="UP000189738"/>
    </source>
</evidence>
<proteinExistence type="predicted"/>
<accession>A0A494J1Z7</accession>
<dbReference type="EMBL" id="CP014339">
    <property type="protein sequence ID" value="AQX49514.1"/>
    <property type="molecule type" value="Genomic_DNA"/>
</dbReference>
<protein>
    <submittedName>
        <fullName evidence="2">Uncharacterized protein</fullName>
    </submittedName>
</protein>
<evidence type="ECO:0000313" key="1">
    <source>
        <dbReference type="EMBL" id="AQX49514.1"/>
    </source>
</evidence>
<dbReference type="AlphaFoldDB" id="A0A494J1Z7"/>
<dbReference type="Proteomes" id="UP000189738">
    <property type="component" value="Chromosome"/>
</dbReference>